<dbReference type="eggNOG" id="COG3621">
    <property type="taxonomic scope" value="Bacteria"/>
</dbReference>
<dbReference type="Pfam" id="PF01734">
    <property type="entry name" value="Patatin"/>
    <property type="match status" value="1"/>
</dbReference>
<dbReference type="InterPro" id="IPR016035">
    <property type="entry name" value="Acyl_Trfase/lysoPLipase"/>
</dbReference>
<feature type="short sequence motif" description="GXGXXG" evidence="2">
    <location>
        <begin position="8"/>
        <end position="13"/>
    </location>
</feature>
<keyword evidence="2" id="KW-0378">Hydrolase</keyword>
<dbReference type="GO" id="GO:0016042">
    <property type="term" value="P:lipid catabolic process"/>
    <property type="evidence" value="ECO:0007669"/>
    <property type="project" value="UniProtKB-UniRule"/>
</dbReference>
<feature type="domain" description="PNPLA" evidence="3">
    <location>
        <begin position="4"/>
        <end position="189"/>
    </location>
</feature>
<feature type="short sequence motif" description="DGA/G" evidence="2">
    <location>
        <begin position="176"/>
        <end position="178"/>
    </location>
</feature>
<dbReference type="HOGENOM" id="CLU_000288_144_9_0"/>
<dbReference type="CDD" id="cd07199">
    <property type="entry name" value="Pat17_PNPLA8_PNPLA9_like"/>
    <property type="match status" value="1"/>
</dbReference>
<dbReference type="Proteomes" id="UP000027982">
    <property type="component" value="Chromosome"/>
</dbReference>
<dbReference type="STRING" id="661478.OP10G_0779"/>
<dbReference type="KEGG" id="fgi:OP10G_0779"/>
<evidence type="ECO:0000256" key="2">
    <source>
        <dbReference type="PROSITE-ProRule" id="PRU01161"/>
    </source>
</evidence>
<dbReference type="SUPFAM" id="SSF52151">
    <property type="entry name" value="FabD/lysophospholipase-like"/>
    <property type="match status" value="1"/>
</dbReference>
<evidence type="ECO:0000259" key="3">
    <source>
        <dbReference type="PROSITE" id="PS51635"/>
    </source>
</evidence>
<protein>
    <submittedName>
        <fullName evidence="4">Patatin</fullName>
    </submittedName>
</protein>
<dbReference type="PROSITE" id="PS51635">
    <property type="entry name" value="PNPLA"/>
    <property type="match status" value="1"/>
</dbReference>
<dbReference type="PANTHER" id="PTHR24138:SF10">
    <property type="entry name" value="PHOSPHOLIPASE A2"/>
    <property type="match status" value="1"/>
</dbReference>
<gene>
    <name evidence="4" type="ORF">OP10G_0779</name>
</gene>
<dbReference type="PANTHER" id="PTHR24138">
    <property type="entry name" value="INTRACELLLAR PHOSPHOLIPASE A FAMILY"/>
    <property type="match status" value="1"/>
</dbReference>
<feature type="short sequence motif" description="GXSXG" evidence="2">
    <location>
        <begin position="40"/>
        <end position="44"/>
    </location>
</feature>
<keyword evidence="5" id="KW-1185">Reference proteome</keyword>
<name>A0A068NL59_FIMGI</name>
<accession>A0A068NL59</accession>
<dbReference type="EMBL" id="CP007139">
    <property type="protein sequence ID" value="AIE84147.1"/>
    <property type="molecule type" value="Genomic_DNA"/>
</dbReference>
<dbReference type="InterPro" id="IPR047156">
    <property type="entry name" value="Teg/CotR/CapV-like"/>
</dbReference>
<evidence type="ECO:0000313" key="5">
    <source>
        <dbReference type="Proteomes" id="UP000027982"/>
    </source>
</evidence>
<dbReference type="NCBIfam" id="NF041079">
    <property type="entry name" value="CBASS_lipase"/>
    <property type="match status" value="1"/>
</dbReference>
<dbReference type="Gene3D" id="3.40.1090.10">
    <property type="entry name" value="Cytosolic phospholipase A2 catalytic domain"/>
    <property type="match status" value="1"/>
</dbReference>
<dbReference type="OrthoDB" id="9807112at2"/>
<evidence type="ECO:0000313" key="4">
    <source>
        <dbReference type="EMBL" id="AIE84147.1"/>
    </source>
</evidence>
<reference evidence="4 5" key="1">
    <citation type="journal article" date="2014" name="PLoS ONE">
        <title>The first complete genome sequence of the class fimbriimonadia in the phylum armatimonadetes.</title>
        <authorList>
            <person name="Hu Z.Y."/>
            <person name="Wang Y.Z."/>
            <person name="Im W.T."/>
            <person name="Wang S.Y."/>
            <person name="Zhao G.P."/>
            <person name="Zheng H.J."/>
            <person name="Quan Z.X."/>
        </authorList>
    </citation>
    <scope>NUCLEOTIDE SEQUENCE [LARGE SCALE GENOMIC DNA]</scope>
    <source>
        <strain evidence="4">Gsoil 348</strain>
    </source>
</reference>
<dbReference type="AlphaFoldDB" id="A0A068NL59"/>
<dbReference type="RefSeq" id="WP_025227205.1">
    <property type="nucleotide sequence ID" value="NZ_CP007139.1"/>
</dbReference>
<sequence>MRILSIDGGGVRGVVPSAVLAYWENELKFESPDRFDLYAGTSTGAIVAAGLAMGLPARRILTLFQERAGTIFSREGLKFLEKALTFKGWAMPAYSSEALRETLVEAFGDATLGDCPKPLSIACLDVVTGGTRIFRSGQHPNSVGDRNVTLVDAVIASTAAPTFFPSAQVAGSSYVDGALWANNPAMISLLDARDLTQQSGFDGFRIVSLGCGRPFWGKPVGFGENRGLVGWGLPLMVLMMAAQSDGVHGYVRRLLPSDAYLRVDPQLPKELSALDEPDNIASLMARAGEAARDTLGAVQRFIAD</sequence>
<evidence type="ECO:0000256" key="1">
    <source>
        <dbReference type="ARBA" id="ARBA00023098"/>
    </source>
</evidence>
<feature type="active site" description="Nucleophile" evidence="2">
    <location>
        <position position="42"/>
    </location>
</feature>
<dbReference type="GO" id="GO:0016787">
    <property type="term" value="F:hydrolase activity"/>
    <property type="evidence" value="ECO:0007669"/>
    <property type="project" value="UniProtKB-UniRule"/>
</dbReference>
<organism evidence="4 5">
    <name type="scientific">Fimbriimonas ginsengisoli Gsoil 348</name>
    <dbReference type="NCBI Taxonomy" id="661478"/>
    <lineage>
        <taxon>Bacteria</taxon>
        <taxon>Bacillati</taxon>
        <taxon>Armatimonadota</taxon>
        <taxon>Fimbriimonadia</taxon>
        <taxon>Fimbriimonadales</taxon>
        <taxon>Fimbriimonadaceae</taxon>
        <taxon>Fimbriimonas</taxon>
    </lineage>
</organism>
<keyword evidence="2" id="KW-0442">Lipid degradation</keyword>
<dbReference type="InterPro" id="IPR002641">
    <property type="entry name" value="PNPLA_dom"/>
</dbReference>
<keyword evidence="1 2" id="KW-0443">Lipid metabolism</keyword>
<feature type="active site" description="Proton acceptor" evidence="2">
    <location>
        <position position="176"/>
    </location>
</feature>
<proteinExistence type="predicted"/>